<dbReference type="EMBL" id="JAKOAV010000007">
    <property type="protein sequence ID" value="MDF9407819.1"/>
    <property type="molecule type" value="Genomic_DNA"/>
</dbReference>
<comment type="function">
    <text evidence="5">Could be a nuclease involved in processing of the 5'-end of pre-16S rRNA.</text>
</comment>
<dbReference type="CDD" id="cd16964">
    <property type="entry name" value="YqgF"/>
    <property type="match status" value="1"/>
</dbReference>
<evidence type="ECO:0000256" key="1">
    <source>
        <dbReference type="ARBA" id="ARBA00022490"/>
    </source>
</evidence>
<dbReference type="AlphaFoldDB" id="A0A9X4H7L3"/>
<dbReference type="RefSeq" id="WP_277443068.1">
    <property type="nucleotide sequence ID" value="NZ_JAKOAV010000007.1"/>
</dbReference>
<comment type="caution">
    <text evidence="7">The sequence shown here is derived from an EMBL/GenBank/DDBJ whole genome shotgun (WGS) entry which is preliminary data.</text>
</comment>
<keyword evidence="3 5" id="KW-0540">Nuclease</keyword>
<evidence type="ECO:0000259" key="6">
    <source>
        <dbReference type="SMART" id="SM00732"/>
    </source>
</evidence>
<evidence type="ECO:0000256" key="5">
    <source>
        <dbReference type="HAMAP-Rule" id="MF_00651"/>
    </source>
</evidence>
<keyword evidence="8" id="KW-1185">Reference proteome</keyword>
<sequence length="144" mass="16082">MRIMGLDLGDKRIGVAVSDPMGWTAQGVEVIVSKGSSKADIEKIREMVQKYEVEQIVVGLPINMDGSYGQRAEKTRIMANRLAGTLHLPVELWDERLSTVQAEKLLIEADLSRSKRRRVVDKMAAALILQGYLDSRNKKLSSEN</sequence>
<dbReference type="HAMAP" id="MF_00651">
    <property type="entry name" value="Nuclease_YqgF"/>
    <property type="match status" value="1"/>
</dbReference>
<dbReference type="InterPro" id="IPR006641">
    <property type="entry name" value="YqgF/RNaseH-like_dom"/>
</dbReference>
<dbReference type="SMART" id="SM00732">
    <property type="entry name" value="YqgFc"/>
    <property type="match status" value="1"/>
</dbReference>
<dbReference type="InterPro" id="IPR005227">
    <property type="entry name" value="YqgF"/>
</dbReference>
<dbReference type="GO" id="GO:0005829">
    <property type="term" value="C:cytosol"/>
    <property type="evidence" value="ECO:0007669"/>
    <property type="project" value="TreeGrafter"/>
</dbReference>
<evidence type="ECO:0000313" key="7">
    <source>
        <dbReference type="EMBL" id="MDF9407819.1"/>
    </source>
</evidence>
<dbReference type="Pfam" id="PF03652">
    <property type="entry name" value="RuvX"/>
    <property type="match status" value="1"/>
</dbReference>
<reference evidence="7" key="1">
    <citation type="submission" date="2022-02" db="EMBL/GenBank/DDBJ databases">
        <authorList>
            <person name="Leng L."/>
        </authorList>
    </citation>
    <scope>NUCLEOTIDE SEQUENCE</scope>
    <source>
        <strain evidence="7">JI</strain>
    </source>
</reference>
<dbReference type="InterPro" id="IPR037027">
    <property type="entry name" value="YqgF/RNaseH-like_dom_sf"/>
</dbReference>
<dbReference type="GO" id="GO:0000967">
    <property type="term" value="P:rRNA 5'-end processing"/>
    <property type="evidence" value="ECO:0007669"/>
    <property type="project" value="UniProtKB-UniRule"/>
</dbReference>
<keyword evidence="2 5" id="KW-0690">Ribosome biogenesis</keyword>
<dbReference type="SUPFAM" id="SSF53098">
    <property type="entry name" value="Ribonuclease H-like"/>
    <property type="match status" value="1"/>
</dbReference>
<accession>A0A9X4H7L3</accession>
<gene>
    <name evidence="7" type="primary">ruvX</name>
    <name evidence="7" type="ORF">L7E55_05505</name>
</gene>
<protein>
    <recommendedName>
        <fullName evidence="5">Putative pre-16S rRNA nuclease</fullName>
        <ecNumber evidence="5">3.1.-.-</ecNumber>
    </recommendedName>
</protein>
<dbReference type="Gene3D" id="3.30.420.140">
    <property type="entry name" value="YqgF/RNase H-like domain"/>
    <property type="match status" value="1"/>
</dbReference>
<evidence type="ECO:0000256" key="3">
    <source>
        <dbReference type="ARBA" id="ARBA00022722"/>
    </source>
</evidence>
<comment type="similarity">
    <text evidence="5">Belongs to the YqgF HJR family.</text>
</comment>
<dbReference type="GO" id="GO:0016788">
    <property type="term" value="F:hydrolase activity, acting on ester bonds"/>
    <property type="evidence" value="ECO:0007669"/>
    <property type="project" value="UniProtKB-UniRule"/>
</dbReference>
<keyword evidence="1 5" id="KW-0963">Cytoplasm</keyword>
<proteinExistence type="inferred from homology"/>
<evidence type="ECO:0000313" key="8">
    <source>
        <dbReference type="Proteomes" id="UP001154312"/>
    </source>
</evidence>
<dbReference type="PANTHER" id="PTHR33317">
    <property type="entry name" value="POLYNUCLEOTIDYL TRANSFERASE, RIBONUCLEASE H-LIKE SUPERFAMILY PROTEIN"/>
    <property type="match status" value="1"/>
</dbReference>
<feature type="domain" description="YqgF/RNase H-like" evidence="6">
    <location>
        <begin position="1"/>
        <end position="102"/>
    </location>
</feature>
<comment type="subcellular location">
    <subcellularLocation>
        <location evidence="5">Cytoplasm</location>
    </subcellularLocation>
</comment>
<evidence type="ECO:0000256" key="4">
    <source>
        <dbReference type="ARBA" id="ARBA00022801"/>
    </source>
</evidence>
<keyword evidence="4 5" id="KW-0378">Hydrolase</keyword>
<name>A0A9X4H7L3_9FIRM</name>
<dbReference type="Proteomes" id="UP001154312">
    <property type="component" value="Unassembled WGS sequence"/>
</dbReference>
<dbReference type="EC" id="3.1.-.-" evidence="5"/>
<organism evidence="7 8">
    <name type="scientific">Pelotomaculum isophthalicicum JI</name>
    <dbReference type="NCBI Taxonomy" id="947010"/>
    <lineage>
        <taxon>Bacteria</taxon>
        <taxon>Bacillati</taxon>
        <taxon>Bacillota</taxon>
        <taxon>Clostridia</taxon>
        <taxon>Eubacteriales</taxon>
        <taxon>Desulfotomaculaceae</taxon>
        <taxon>Pelotomaculum</taxon>
    </lineage>
</organism>
<dbReference type="PANTHER" id="PTHR33317:SF4">
    <property type="entry name" value="POLYNUCLEOTIDYL TRANSFERASE, RIBONUCLEASE H-LIKE SUPERFAMILY PROTEIN"/>
    <property type="match status" value="1"/>
</dbReference>
<dbReference type="InterPro" id="IPR012337">
    <property type="entry name" value="RNaseH-like_sf"/>
</dbReference>
<dbReference type="NCBIfam" id="TIGR00250">
    <property type="entry name" value="RNAse_H_YqgF"/>
    <property type="match status" value="1"/>
</dbReference>
<dbReference type="GO" id="GO:0004518">
    <property type="term" value="F:nuclease activity"/>
    <property type="evidence" value="ECO:0007669"/>
    <property type="project" value="UniProtKB-KW"/>
</dbReference>
<evidence type="ECO:0000256" key="2">
    <source>
        <dbReference type="ARBA" id="ARBA00022517"/>
    </source>
</evidence>